<dbReference type="STRING" id="564137.SAMN04488238_104201"/>
<keyword evidence="2" id="KW-1185">Reference proteome</keyword>
<sequence length="185" mass="19417">MVRGDFGAAHHGDAVMRLGYVIAPGPGALDVFLALVAQTMKAQGLRVAGAVQRTLGGAGLSRGEMRLQILSGGEFLISQRLGAGAQGCRLDPGALEAAVMAVGRDLDHDTHVLILNKFGKQEALGRGFAPLIAEALGNDVPVLLGVHSNNMQAFQDFEGGMAQALPYDLVTVERWCLDAARCRQG</sequence>
<accession>A0A1H2XHR8</accession>
<protein>
    <recommendedName>
        <fullName evidence="3">Nucleoside-triphosphatase THEP1</fullName>
    </recommendedName>
</protein>
<evidence type="ECO:0000313" key="1">
    <source>
        <dbReference type="EMBL" id="SDW92371.1"/>
    </source>
</evidence>
<dbReference type="AlphaFoldDB" id="A0A1H2XHR8"/>
<dbReference type="InterPro" id="IPR018912">
    <property type="entry name" value="DUF2478"/>
</dbReference>
<dbReference type="Proteomes" id="UP000198539">
    <property type="component" value="Unassembled WGS sequence"/>
</dbReference>
<organism evidence="1 2">
    <name type="scientific">Roseicitreum antarcticum</name>
    <dbReference type="NCBI Taxonomy" id="564137"/>
    <lineage>
        <taxon>Bacteria</taxon>
        <taxon>Pseudomonadati</taxon>
        <taxon>Pseudomonadota</taxon>
        <taxon>Alphaproteobacteria</taxon>
        <taxon>Rhodobacterales</taxon>
        <taxon>Paracoccaceae</taxon>
        <taxon>Roseicitreum</taxon>
    </lineage>
</organism>
<gene>
    <name evidence="1" type="ORF">SAMN04488238_104201</name>
</gene>
<dbReference type="EMBL" id="FNOM01000004">
    <property type="protein sequence ID" value="SDW92371.1"/>
    <property type="molecule type" value="Genomic_DNA"/>
</dbReference>
<dbReference type="RefSeq" id="WP_223814330.1">
    <property type="nucleotide sequence ID" value="NZ_CP061498.1"/>
</dbReference>
<evidence type="ECO:0000313" key="2">
    <source>
        <dbReference type="Proteomes" id="UP000198539"/>
    </source>
</evidence>
<dbReference type="Pfam" id="PF10649">
    <property type="entry name" value="DUF2478"/>
    <property type="match status" value="1"/>
</dbReference>
<name>A0A1H2XHR8_9RHOB</name>
<evidence type="ECO:0008006" key="3">
    <source>
        <dbReference type="Google" id="ProtNLM"/>
    </source>
</evidence>
<proteinExistence type="predicted"/>
<reference evidence="1 2" key="1">
    <citation type="submission" date="2016-10" db="EMBL/GenBank/DDBJ databases">
        <authorList>
            <person name="de Groot N.N."/>
        </authorList>
    </citation>
    <scope>NUCLEOTIDE SEQUENCE [LARGE SCALE GENOMIC DNA]</scope>
    <source>
        <strain evidence="1 2">CGMCC 1.8894</strain>
    </source>
</reference>